<dbReference type="Proteomes" id="UP000076420">
    <property type="component" value="Unassembled WGS sequence"/>
</dbReference>
<dbReference type="EnsemblMetazoa" id="BGLB025616-RA">
    <property type="protein sequence ID" value="BGLB025616-PA"/>
    <property type="gene ID" value="BGLB025616"/>
</dbReference>
<dbReference type="STRING" id="6526.A0A2C9L0E7"/>
<dbReference type="OrthoDB" id="5373426at2759"/>
<protein>
    <submittedName>
        <fullName evidence="1">Uncharacterized protein</fullName>
    </submittedName>
</protein>
<dbReference type="AlphaFoldDB" id="A0A2C9L0E7"/>
<dbReference type="VEuPathDB" id="VectorBase:BGLB025616"/>
<organism evidence="1 2">
    <name type="scientific">Biomphalaria glabrata</name>
    <name type="common">Bloodfluke planorb</name>
    <name type="synonym">Freshwater snail</name>
    <dbReference type="NCBI Taxonomy" id="6526"/>
    <lineage>
        <taxon>Eukaryota</taxon>
        <taxon>Metazoa</taxon>
        <taxon>Spiralia</taxon>
        <taxon>Lophotrochozoa</taxon>
        <taxon>Mollusca</taxon>
        <taxon>Gastropoda</taxon>
        <taxon>Heterobranchia</taxon>
        <taxon>Euthyneura</taxon>
        <taxon>Panpulmonata</taxon>
        <taxon>Hygrophila</taxon>
        <taxon>Lymnaeoidea</taxon>
        <taxon>Planorbidae</taxon>
        <taxon>Biomphalaria</taxon>
    </lineage>
</organism>
<evidence type="ECO:0000313" key="2">
    <source>
        <dbReference type="Proteomes" id="UP000076420"/>
    </source>
</evidence>
<reference evidence="1" key="1">
    <citation type="submission" date="2020-05" db="UniProtKB">
        <authorList>
            <consortium name="EnsemblMetazoa"/>
        </authorList>
    </citation>
    <scope>IDENTIFICATION</scope>
    <source>
        <strain evidence="1">BB02</strain>
    </source>
</reference>
<gene>
    <name evidence="1" type="primary">106071666</name>
</gene>
<sequence>MLPDWITSFFQTKRIFVLLALLCVILLSVFFNNNVSRIVSFTFQPSGNLTEIENVPSDLDITEDGADNLLEGEFKSCPNVMRRMVVGHWLKNKDYSKEEMALVDDALRKTLRHSHIPAVLQRKDNRCGNVNLADNRYFRALCEPEGETPCCFNYICVNKTVDQCQGPWAFDIRQQIQTEFATWIPDDPTCKVVDVTSEDTACQVLNNLTIYFIGESLTRQLYISVLGFLRDKKFDTHVLVDNSTRARICHTYYRYSPTCTDVILKDSIECNGTTCRDGNQQVWGSQTEYEARLPLLDHSRGTANQNLAISQSMMKTGSLFRGWCLPSLMGQGVCNSVACSNEIP</sequence>
<accession>A0A2C9L0E7</accession>
<proteinExistence type="predicted"/>
<dbReference type="VEuPathDB" id="VectorBase:BGLAX_034628"/>
<dbReference type="KEGG" id="bgt:106071666"/>
<name>A0A2C9L0E7_BIOGL</name>
<evidence type="ECO:0000313" key="1">
    <source>
        <dbReference type="EnsemblMetazoa" id="BGLB025616-PA"/>
    </source>
</evidence>